<evidence type="ECO:0000313" key="4">
    <source>
        <dbReference type="Proteomes" id="UP000654075"/>
    </source>
</evidence>
<feature type="compositionally biased region" description="Low complexity" evidence="1">
    <location>
        <begin position="367"/>
        <end position="384"/>
    </location>
</feature>
<reference evidence="3" key="1">
    <citation type="submission" date="2021-02" db="EMBL/GenBank/DDBJ databases">
        <authorList>
            <person name="Dougan E. K."/>
            <person name="Rhodes N."/>
            <person name="Thang M."/>
            <person name="Chan C."/>
        </authorList>
    </citation>
    <scope>NUCLEOTIDE SEQUENCE</scope>
</reference>
<feature type="domain" description="C2H2-type" evidence="2">
    <location>
        <begin position="474"/>
        <end position="497"/>
    </location>
</feature>
<dbReference type="InterPro" id="IPR013087">
    <property type="entry name" value="Znf_C2H2_type"/>
</dbReference>
<protein>
    <recommendedName>
        <fullName evidence="2">C2H2-type domain-containing protein</fullName>
    </recommendedName>
</protein>
<keyword evidence="4" id="KW-1185">Reference proteome</keyword>
<feature type="compositionally biased region" description="Pro residues" evidence="1">
    <location>
        <begin position="181"/>
        <end position="193"/>
    </location>
</feature>
<dbReference type="Proteomes" id="UP000654075">
    <property type="component" value="Unassembled WGS sequence"/>
</dbReference>
<organism evidence="3 4">
    <name type="scientific">Polarella glacialis</name>
    <name type="common">Dinoflagellate</name>
    <dbReference type="NCBI Taxonomy" id="89957"/>
    <lineage>
        <taxon>Eukaryota</taxon>
        <taxon>Sar</taxon>
        <taxon>Alveolata</taxon>
        <taxon>Dinophyceae</taxon>
        <taxon>Suessiales</taxon>
        <taxon>Suessiaceae</taxon>
        <taxon>Polarella</taxon>
    </lineage>
</organism>
<feature type="compositionally biased region" description="Pro residues" evidence="1">
    <location>
        <begin position="139"/>
        <end position="152"/>
    </location>
</feature>
<feature type="compositionally biased region" description="Pro residues" evidence="1">
    <location>
        <begin position="159"/>
        <end position="172"/>
    </location>
</feature>
<gene>
    <name evidence="3" type="ORF">PGLA1383_LOCUS37456</name>
</gene>
<feature type="domain" description="C2H2-type" evidence="2">
    <location>
        <begin position="450"/>
        <end position="473"/>
    </location>
</feature>
<name>A0A813G594_POLGL</name>
<proteinExistence type="predicted"/>
<accession>A0A813G594</accession>
<feature type="compositionally biased region" description="Pro residues" evidence="1">
    <location>
        <begin position="304"/>
        <end position="326"/>
    </location>
</feature>
<feature type="compositionally biased region" description="Low complexity" evidence="1">
    <location>
        <begin position="273"/>
        <end position="287"/>
    </location>
</feature>
<comment type="caution">
    <text evidence="3">The sequence shown here is derived from an EMBL/GenBank/DDBJ whole genome shotgun (WGS) entry which is preliminary data.</text>
</comment>
<dbReference type="SMART" id="SM00355">
    <property type="entry name" value="ZnF_C2H2"/>
    <property type="match status" value="2"/>
</dbReference>
<dbReference type="EMBL" id="CAJNNV010027246">
    <property type="protein sequence ID" value="CAE8619878.1"/>
    <property type="molecule type" value="Genomic_DNA"/>
</dbReference>
<evidence type="ECO:0000256" key="1">
    <source>
        <dbReference type="SAM" id="MobiDB-lite"/>
    </source>
</evidence>
<dbReference type="AlphaFoldDB" id="A0A813G594"/>
<feature type="compositionally biased region" description="Pro residues" evidence="1">
    <location>
        <begin position="234"/>
        <end position="256"/>
    </location>
</feature>
<evidence type="ECO:0000313" key="3">
    <source>
        <dbReference type="EMBL" id="CAE8619878.1"/>
    </source>
</evidence>
<evidence type="ECO:0000259" key="2">
    <source>
        <dbReference type="SMART" id="SM00355"/>
    </source>
</evidence>
<dbReference type="OrthoDB" id="437256at2759"/>
<feature type="region of interest" description="Disordered" evidence="1">
    <location>
        <begin position="137"/>
        <end position="444"/>
    </location>
</feature>
<sequence length="515" mass="54077">MSGGANALLEVALAHRTFPGNPGLRMRLGQEVAPGVALGASGASGASAAERLGGIEELQSWICPAITSFECNEGLQLKLGTRSETWILVRDPSNARDAHVAPWTGLGIVTSHMDLGSLWQFGLHPLFLFEKSSKSTFPPMEPKPPSYPPPPRVAAASPAAPPAPPAAPPAPAAAPVWRPATAPPPPAAPPAPPAAAHRGEVRGASEARGGSEAWAGEARGRQLRGGSRARVGIPPAPPPAPPAAPPALPAALPPARPTGHQRPNPPRPASGGRSSISGHVASSGSSAPPAPPPVPHREALPAPAALPAPPPVPGGFQQMPPPPPRVPGVGTADRQDRSRTPPPPPPGRSEQWPEDQWWQGQEEGWHESSGSGSLGWRARQQQGQGWDGGWHGDERGRSRSRSSAGSDDEGDGAGDQQEDGRQWANPQRGTWEAKPMSRKQATRDGVVSEWFCQVCNKDLWKQDKYERHIAEDHVRCPEPGCNYSGPEHVLAVHKLKHVQAADGKSVTDSPEEVQA</sequence>